<dbReference type="GO" id="GO:0007156">
    <property type="term" value="P:homophilic cell adhesion via plasma membrane adhesion molecules"/>
    <property type="evidence" value="ECO:0007669"/>
    <property type="project" value="TreeGrafter"/>
</dbReference>
<dbReference type="GO" id="GO:0050808">
    <property type="term" value="P:synapse organization"/>
    <property type="evidence" value="ECO:0007669"/>
    <property type="project" value="TreeGrafter"/>
</dbReference>
<evidence type="ECO:0000313" key="5">
    <source>
        <dbReference type="Proteomes" id="UP000075920"/>
    </source>
</evidence>
<dbReference type="SMART" id="SM00409">
    <property type="entry name" value="IG"/>
    <property type="match status" value="2"/>
</dbReference>
<feature type="region of interest" description="Disordered" evidence="2">
    <location>
        <begin position="258"/>
        <end position="283"/>
    </location>
</feature>
<dbReference type="VEuPathDB" id="VectorBase:AMIN008382"/>
<dbReference type="InterPro" id="IPR036179">
    <property type="entry name" value="Ig-like_dom_sf"/>
</dbReference>
<dbReference type="GO" id="GO:0005886">
    <property type="term" value="C:plasma membrane"/>
    <property type="evidence" value="ECO:0007669"/>
    <property type="project" value="TreeGrafter"/>
</dbReference>
<keyword evidence="5" id="KW-1185">Reference proteome</keyword>
<keyword evidence="1" id="KW-0393">Immunoglobulin domain</keyword>
<evidence type="ECO:0000256" key="2">
    <source>
        <dbReference type="SAM" id="MobiDB-lite"/>
    </source>
</evidence>
<name>A0A182WDE5_9DIPT</name>
<dbReference type="InterPro" id="IPR007110">
    <property type="entry name" value="Ig-like_dom"/>
</dbReference>
<accession>A0A182WDE5</accession>
<dbReference type="InterPro" id="IPR003599">
    <property type="entry name" value="Ig_sub"/>
</dbReference>
<feature type="domain" description="Ig-like" evidence="3">
    <location>
        <begin position="128"/>
        <end position="213"/>
    </location>
</feature>
<dbReference type="AlphaFoldDB" id="A0A182WDE5"/>
<dbReference type="Proteomes" id="UP000075920">
    <property type="component" value="Unassembled WGS sequence"/>
</dbReference>
<protein>
    <recommendedName>
        <fullName evidence="3">Ig-like domain-containing protein</fullName>
    </recommendedName>
</protein>
<dbReference type="STRING" id="112268.A0A182WDE5"/>
<feature type="compositionally biased region" description="Basic and acidic residues" evidence="2">
    <location>
        <begin position="258"/>
        <end position="269"/>
    </location>
</feature>
<dbReference type="GO" id="GO:0030424">
    <property type="term" value="C:axon"/>
    <property type="evidence" value="ECO:0007669"/>
    <property type="project" value="TreeGrafter"/>
</dbReference>
<dbReference type="PROSITE" id="PS50835">
    <property type="entry name" value="IG_LIKE"/>
    <property type="match status" value="2"/>
</dbReference>
<dbReference type="PANTHER" id="PTHR45080:SF2">
    <property type="entry name" value="IP11255P"/>
    <property type="match status" value="1"/>
</dbReference>
<evidence type="ECO:0000256" key="1">
    <source>
        <dbReference type="ARBA" id="ARBA00023319"/>
    </source>
</evidence>
<dbReference type="SMART" id="SM00408">
    <property type="entry name" value="IGc2"/>
    <property type="match status" value="1"/>
</dbReference>
<dbReference type="GO" id="GO:0043025">
    <property type="term" value="C:neuronal cell body"/>
    <property type="evidence" value="ECO:0007669"/>
    <property type="project" value="TreeGrafter"/>
</dbReference>
<evidence type="ECO:0000313" key="4">
    <source>
        <dbReference type="EnsemblMetazoa" id="AMIN008382-PA"/>
    </source>
</evidence>
<dbReference type="GO" id="GO:0008046">
    <property type="term" value="F:axon guidance receptor activity"/>
    <property type="evidence" value="ECO:0007669"/>
    <property type="project" value="TreeGrafter"/>
</dbReference>
<dbReference type="InterPro" id="IPR013783">
    <property type="entry name" value="Ig-like_fold"/>
</dbReference>
<reference evidence="4" key="2">
    <citation type="submission" date="2020-05" db="UniProtKB">
        <authorList>
            <consortium name="EnsemblMetazoa"/>
        </authorList>
    </citation>
    <scope>IDENTIFICATION</scope>
    <source>
        <strain evidence="4">MINIMUS1</strain>
    </source>
</reference>
<proteinExistence type="predicted"/>
<evidence type="ECO:0000259" key="3">
    <source>
        <dbReference type="PROSITE" id="PS50835"/>
    </source>
</evidence>
<dbReference type="InterPro" id="IPR003598">
    <property type="entry name" value="Ig_sub2"/>
</dbReference>
<dbReference type="InterPro" id="IPR050958">
    <property type="entry name" value="Cell_Adh-Cytoskel_Orgn"/>
</dbReference>
<dbReference type="PANTHER" id="PTHR45080">
    <property type="entry name" value="CONTACTIN 5"/>
    <property type="match status" value="1"/>
</dbReference>
<sequence length="283" mass="31720">MHKTVKTGNGLYGIVSERPRVVSALRFLAAYGHPASTSRRSFVCIRVLSHPLPSYIPAGSYVLLWRRGTSVLTAANLMVTRDPRFKLVEGYNLQIANVKIQDAGDYICQIGDNESRDQVHTLEILVPPTIRVVPQNRQITARKGSTVTLECKASGNPVPAIYWHKKDAFSGSSHLSESPTLLLERVDRHHAGVYQCTADNGVREAVHVDIEVTEQSEAAQGHIFHQTPPEPAEIVWPTVHGINNYRYPEGQDWIQDRTEQSHERTEMGDTARCGNVYQQHRKP</sequence>
<dbReference type="SUPFAM" id="SSF48726">
    <property type="entry name" value="Immunoglobulin"/>
    <property type="match status" value="2"/>
</dbReference>
<dbReference type="EnsemblMetazoa" id="AMIN008382-RA">
    <property type="protein sequence ID" value="AMIN008382-PA"/>
    <property type="gene ID" value="AMIN008382"/>
</dbReference>
<dbReference type="FunFam" id="2.60.40.10:FF:001831">
    <property type="entry name" value="Uncharacterized protein, isoform B"/>
    <property type="match status" value="1"/>
</dbReference>
<dbReference type="Gene3D" id="2.60.40.10">
    <property type="entry name" value="Immunoglobulins"/>
    <property type="match status" value="2"/>
</dbReference>
<dbReference type="Pfam" id="PF13927">
    <property type="entry name" value="Ig_3"/>
    <property type="match status" value="1"/>
</dbReference>
<reference evidence="5" key="1">
    <citation type="submission" date="2013-03" db="EMBL/GenBank/DDBJ databases">
        <title>The Genome Sequence of Anopheles minimus MINIMUS1.</title>
        <authorList>
            <consortium name="The Broad Institute Genomics Platform"/>
            <person name="Neafsey D.E."/>
            <person name="Walton C."/>
            <person name="Walker B."/>
            <person name="Young S.K."/>
            <person name="Zeng Q."/>
            <person name="Gargeya S."/>
            <person name="Fitzgerald M."/>
            <person name="Haas B."/>
            <person name="Abouelleil A."/>
            <person name="Allen A.W."/>
            <person name="Alvarado L."/>
            <person name="Arachchi H.M."/>
            <person name="Berlin A.M."/>
            <person name="Chapman S.B."/>
            <person name="Gainer-Dewar J."/>
            <person name="Goldberg J."/>
            <person name="Griggs A."/>
            <person name="Gujja S."/>
            <person name="Hansen M."/>
            <person name="Howarth C."/>
            <person name="Imamovic A."/>
            <person name="Ireland A."/>
            <person name="Larimer J."/>
            <person name="McCowan C."/>
            <person name="Murphy C."/>
            <person name="Pearson M."/>
            <person name="Poon T.W."/>
            <person name="Priest M."/>
            <person name="Roberts A."/>
            <person name="Saif S."/>
            <person name="Shea T."/>
            <person name="Sisk P."/>
            <person name="Sykes S."/>
            <person name="Wortman J."/>
            <person name="Nusbaum C."/>
            <person name="Birren B."/>
        </authorList>
    </citation>
    <scope>NUCLEOTIDE SEQUENCE [LARGE SCALE GENOMIC DNA]</scope>
    <source>
        <strain evidence="5">MINIMUS1</strain>
    </source>
</reference>
<organism evidence="4 5">
    <name type="scientific">Anopheles minimus</name>
    <dbReference type="NCBI Taxonomy" id="112268"/>
    <lineage>
        <taxon>Eukaryota</taxon>
        <taxon>Metazoa</taxon>
        <taxon>Ecdysozoa</taxon>
        <taxon>Arthropoda</taxon>
        <taxon>Hexapoda</taxon>
        <taxon>Insecta</taxon>
        <taxon>Pterygota</taxon>
        <taxon>Neoptera</taxon>
        <taxon>Endopterygota</taxon>
        <taxon>Diptera</taxon>
        <taxon>Nematocera</taxon>
        <taxon>Culicoidea</taxon>
        <taxon>Culicidae</taxon>
        <taxon>Anophelinae</taxon>
        <taxon>Anopheles</taxon>
    </lineage>
</organism>
<feature type="domain" description="Ig-like" evidence="3">
    <location>
        <begin position="19"/>
        <end position="123"/>
    </location>
</feature>